<feature type="transmembrane region" description="Helical" evidence="12">
    <location>
        <begin position="334"/>
        <end position="356"/>
    </location>
</feature>
<comment type="subcellular location">
    <subcellularLocation>
        <location evidence="2">Cell membrane</location>
        <topology evidence="2">Multi-pass membrane protein</topology>
    </subcellularLocation>
</comment>
<feature type="transmembrane region" description="Helical" evidence="12">
    <location>
        <begin position="72"/>
        <end position="91"/>
    </location>
</feature>
<evidence type="ECO:0000256" key="4">
    <source>
        <dbReference type="ARBA" id="ARBA00022448"/>
    </source>
</evidence>
<dbReference type="PANTHER" id="PTHR23516">
    <property type="entry name" value="SAM (S-ADENOSYL METHIONINE) TRANSPORTER"/>
    <property type="match status" value="1"/>
</dbReference>
<accession>A0A7S2BU15</accession>
<evidence type="ECO:0000256" key="12">
    <source>
        <dbReference type="SAM" id="Phobius"/>
    </source>
</evidence>
<sequence length="454" mass="49259">MAGLLAALLAYEEQAKRKNKVSVETPLLTPECNSQNLQSIYLPVYLLSVCADWLQGPYVYALYASLGYGRTSINVLFVIGFGTAGLLGPFIGHLADRFGRKQMILTMYCGGYALACVTKHFQLFSMLALGRFLGGAATSVLFSCFEAWLVAEHQRRKRPATELQALLSRQYFLNGLAGCAMGVLAQMVVDSVPLHQVDVQYAGPFAGVLYWGGETLSFDLSFLCLAIAALFICCLWSENIWVGAKPSGIDSDQWRIVEALRCLWNDGLLLAIMLVSAMTESAMYAFVIEWTPVLTVNGVGPPHGLVFSCFMIAYMAGSTLFGLFAERFSAAKLLVAYSTLSFFALLSTFLLLYTGMAETPNGVFATFLLLTSFELGLGGYMAAIATLKAAYVPSSLRATIYNIFRVPLNAIVVVLNVISLSSEFTFLSCTCLQAVALAGSIAITSRLNSDTELV</sequence>
<dbReference type="GO" id="GO:0006811">
    <property type="term" value="P:monoatomic ion transport"/>
    <property type="evidence" value="ECO:0007669"/>
    <property type="project" value="UniProtKB-KW"/>
</dbReference>
<dbReference type="SUPFAM" id="SSF103473">
    <property type="entry name" value="MFS general substrate transporter"/>
    <property type="match status" value="1"/>
</dbReference>
<evidence type="ECO:0000256" key="11">
    <source>
        <dbReference type="ARBA" id="ARBA00032555"/>
    </source>
</evidence>
<evidence type="ECO:0000256" key="5">
    <source>
        <dbReference type="ARBA" id="ARBA00022475"/>
    </source>
</evidence>
<evidence type="ECO:0000256" key="10">
    <source>
        <dbReference type="ARBA" id="ARBA00030646"/>
    </source>
</evidence>
<feature type="transmembrane region" description="Helical" evidence="12">
    <location>
        <begin position="263"/>
        <end position="285"/>
    </location>
</feature>
<dbReference type="InterPro" id="IPR008509">
    <property type="entry name" value="MOT2/MFSD5"/>
</dbReference>
<keyword evidence="8" id="KW-0406">Ion transport</keyword>
<keyword evidence="7 12" id="KW-1133">Transmembrane helix</keyword>
<reference evidence="13" key="1">
    <citation type="submission" date="2021-01" db="EMBL/GenBank/DDBJ databases">
        <authorList>
            <person name="Corre E."/>
            <person name="Pelletier E."/>
            <person name="Niang G."/>
            <person name="Scheremetjew M."/>
            <person name="Finn R."/>
            <person name="Kale V."/>
            <person name="Holt S."/>
            <person name="Cochrane G."/>
            <person name="Meng A."/>
            <person name="Brown T."/>
            <person name="Cohen L."/>
        </authorList>
    </citation>
    <scope>NUCLEOTIDE SEQUENCE</scope>
    <source>
        <strain evidence="13">UTEX LB 985</strain>
    </source>
</reference>
<evidence type="ECO:0000256" key="3">
    <source>
        <dbReference type="ARBA" id="ARBA00021242"/>
    </source>
</evidence>
<evidence type="ECO:0000256" key="9">
    <source>
        <dbReference type="ARBA" id="ARBA00023136"/>
    </source>
</evidence>
<dbReference type="EMBL" id="HBGU01007437">
    <property type="protein sequence ID" value="CAD9406669.1"/>
    <property type="molecule type" value="Transcribed_RNA"/>
</dbReference>
<feature type="transmembrane region" description="Helical" evidence="12">
    <location>
        <begin position="128"/>
        <end position="150"/>
    </location>
</feature>
<evidence type="ECO:0000256" key="6">
    <source>
        <dbReference type="ARBA" id="ARBA00022692"/>
    </source>
</evidence>
<dbReference type="Pfam" id="PF05631">
    <property type="entry name" value="MFS_5"/>
    <property type="match status" value="1"/>
</dbReference>
<evidence type="ECO:0000256" key="1">
    <source>
        <dbReference type="ARBA" id="ARBA00003019"/>
    </source>
</evidence>
<keyword evidence="9 12" id="KW-0472">Membrane</keyword>
<evidence type="ECO:0000256" key="7">
    <source>
        <dbReference type="ARBA" id="ARBA00022989"/>
    </source>
</evidence>
<dbReference type="Gene3D" id="1.20.1250.20">
    <property type="entry name" value="MFS general substrate transporter like domains"/>
    <property type="match status" value="1"/>
</dbReference>
<protein>
    <recommendedName>
        <fullName evidence="3">Molybdate-anion transporter</fullName>
    </recommendedName>
    <alternativeName>
        <fullName evidence="10">Major facilitator superfamily domain-containing protein 5</fullName>
    </alternativeName>
    <alternativeName>
        <fullName evidence="11">Molybdate transporter 2 homolog</fullName>
    </alternativeName>
</protein>
<name>A0A7S2BU15_9EUKA</name>
<feature type="transmembrane region" description="Helical" evidence="12">
    <location>
        <begin position="399"/>
        <end position="418"/>
    </location>
</feature>
<feature type="transmembrane region" description="Helical" evidence="12">
    <location>
        <begin position="362"/>
        <end position="387"/>
    </location>
</feature>
<feature type="transmembrane region" description="Helical" evidence="12">
    <location>
        <begin position="171"/>
        <end position="189"/>
    </location>
</feature>
<keyword evidence="5" id="KW-1003">Cell membrane</keyword>
<evidence type="ECO:0000256" key="8">
    <source>
        <dbReference type="ARBA" id="ARBA00023065"/>
    </source>
</evidence>
<feature type="transmembrane region" description="Helical" evidence="12">
    <location>
        <begin position="220"/>
        <end position="242"/>
    </location>
</feature>
<dbReference type="PANTHER" id="PTHR23516:SF1">
    <property type="entry name" value="MOLYBDATE-ANION TRANSPORTER"/>
    <property type="match status" value="1"/>
</dbReference>
<organism evidence="13">
    <name type="scientific">Haptolina brevifila</name>
    <dbReference type="NCBI Taxonomy" id="156173"/>
    <lineage>
        <taxon>Eukaryota</taxon>
        <taxon>Haptista</taxon>
        <taxon>Haptophyta</taxon>
        <taxon>Prymnesiophyceae</taxon>
        <taxon>Prymnesiales</taxon>
        <taxon>Prymnesiaceae</taxon>
        <taxon>Haptolina</taxon>
    </lineage>
</organism>
<comment type="function">
    <text evidence="1">Mediates high-affinity intracellular uptake of the rare oligo-element molybdenum.</text>
</comment>
<dbReference type="GO" id="GO:0015098">
    <property type="term" value="F:molybdate ion transmembrane transporter activity"/>
    <property type="evidence" value="ECO:0007669"/>
    <property type="project" value="InterPro"/>
</dbReference>
<keyword evidence="4" id="KW-0813">Transport</keyword>
<dbReference type="AlphaFoldDB" id="A0A7S2BU15"/>
<dbReference type="InterPro" id="IPR036259">
    <property type="entry name" value="MFS_trans_sf"/>
</dbReference>
<feature type="transmembrane region" description="Helical" evidence="12">
    <location>
        <begin position="305"/>
        <end position="325"/>
    </location>
</feature>
<keyword evidence="6 12" id="KW-0812">Transmembrane</keyword>
<evidence type="ECO:0000256" key="2">
    <source>
        <dbReference type="ARBA" id="ARBA00004651"/>
    </source>
</evidence>
<proteinExistence type="predicted"/>
<evidence type="ECO:0000313" key="13">
    <source>
        <dbReference type="EMBL" id="CAD9406669.1"/>
    </source>
</evidence>
<dbReference type="GO" id="GO:0005886">
    <property type="term" value="C:plasma membrane"/>
    <property type="evidence" value="ECO:0007669"/>
    <property type="project" value="UniProtKB-SubCell"/>
</dbReference>
<gene>
    <name evidence="13" type="ORF">CBRE1094_LOCUS4074</name>
</gene>